<dbReference type="Pfam" id="PF13445">
    <property type="entry name" value="zf-RING_UBOX"/>
    <property type="match status" value="1"/>
</dbReference>
<reference evidence="8" key="3">
    <citation type="submission" date="2025-09" db="UniProtKB">
        <authorList>
            <consortium name="Ensembl"/>
        </authorList>
    </citation>
    <scope>IDENTIFICATION</scope>
</reference>
<dbReference type="InterPro" id="IPR050143">
    <property type="entry name" value="TRIM/RBCC"/>
</dbReference>
<dbReference type="InterPro" id="IPR017907">
    <property type="entry name" value="Znf_RING_CS"/>
</dbReference>
<dbReference type="InterPro" id="IPR001870">
    <property type="entry name" value="B30.2/SPRY"/>
</dbReference>
<evidence type="ECO:0000256" key="3">
    <source>
        <dbReference type="ARBA" id="ARBA00022833"/>
    </source>
</evidence>
<dbReference type="PANTHER" id="PTHR24103">
    <property type="entry name" value="E3 UBIQUITIN-PROTEIN LIGASE TRIM"/>
    <property type="match status" value="1"/>
</dbReference>
<dbReference type="InterPro" id="IPR000315">
    <property type="entry name" value="Znf_B-box"/>
</dbReference>
<dbReference type="InterPro" id="IPR001841">
    <property type="entry name" value="Znf_RING"/>
</dbReference>
<organism evidence="8 9">
    <name type="scientific">Electrophorus electricus</name>
    <name type="common">Electric eel</name>
    <name type="synonym">Gymnotus electricus</name>
    <dbReference type="NCBI Taxonomy" id="8005"/>
    <lineage>
        <taxon>Eukaryota</taxon>
        <taxon>Metazoa</taxon>
        <taxon>Chordata</taxon>
        <taxon>Craniata</taxon>
        <taxon>Vertebrata</taxon>
        <taxon>Euteleostomi</taxon>
        <taxon>Actinopterygii</taxon>
        <taxon>Neopterygii</taxon>
        <taxon>Teleostei</taxon>
        <taxon>Ostariophysi</taxon>
        <taxon>Gymnotiformes</taxon>
        <taxon>Gymnotoidei</taxon>
        <taxon>Gymnotidae</taxon>
        <taxon>Electrophorus</taxon>
    </lineage>
</organism>
<feature type="domain" description="RING-type" evidence="5">
    <location>
        <begin position="14"/>
        <end position="40"/>
    </location>
</feature>
<sequence>MATASPFNEEDLLCPVCRQAFSFPVTLACQHSFCEACIQSHWEWKGSRLWPLRRHSENTRRPPINLALKIASDTFKAQASLRSVNPDNLCSIHSEELKMFCHKESKPICLICHMSRDHKGHQCDTIPEAAAARKVSKDNLWNNRNNQAVQTEAQIRDEFEKLHKFLREEEAARLTVLKDEMDRKVQAVRQRLENIKEDISSPFSNLPGPIALDPNTAQPNMILSDEVMSVRYGKKQQLPDNPECCSSRLAVLASTDFTLGKHCWDVEVGDSQEWYIGVARESIKRKTAVFLNPAEGFWVTGLSNGETYWAQTSPRTRLALKKRPQRITVELDYEKGKVAFLNAVDGSIIYMFKDKFTERIFPYFSPGIHGDGENALRICPLKVSITLN</sequence>
<dbReference type="Gene3D" id="3.30.40.10">
    <property type="entry name" value="Zinc/RING finger domain, C3HC4 (zinc finger)"/>
    <property type="match status" value="1"/>
</dbReference>
<dbReference type="GO" id="GO:0008270">
    <property type="term" value="F:zinc ion binding"/>
    <property type="evidence" value="ECO:0007669"/>
    <property type="project" value="UniProtKB-KW"/>
</dbReference>
<dbReference type="SMART" id="SM00449">
    <property type="entry name" value="SPRY"/>
    <property type="match status" value="1"/>
</dbReference>
<dbReference type="PROSITE" id="PS50188">
    <property type="entry name" value="B302_SPRY"/>
    <property type="match status" value="1"/>
</dbReference>
<dbReference type="InterPro" id="IPR013083">
    <property type="entry name" value="Znf_RING/FYVE/PHD"/>
</dbReference>
<dbReference type="Pfam" id="PF00622">
    <property type="entry name" value="SPRY"/>
    <property type="match status" value="1"/>
</dbReference>
<evidence type="ECO:0000313" key="9">
    <source>
        <dbReference type="Proteomes" id="UP000314983"/>
    </source>
</evidence>
<evidence type="ECO:0000259" key="6">
    <source>
        <dbReference type="PROSITE" id="PS50119"/>
    </source>
</evidence>
<evidence type="ECO:0000313" key="8">
    <source>
        <dbReference type="Ensembl" id="ENSEEEP00000053570.1"/>
    </source>
</evidence>
<dbReference type="SMART" id="SM00336">
    <property type="entry name" value="BBOX"/>
    <property type="match status" value="1"/>
</dbReference>
<dbReference type="CDD" id="cd12893">
    <property type="entry name" value="SPRY_PRY_TRIM35"/>
    <property type="match status" value="1"/>
</dbReference>
<keyword evidence="9" id="KW-1185">Reference proteome</keyword>
<dbReference type="PROSITE" id="PS50119">
    <property type="entry name" value="ZF_BBOX"/>
    <property type="match status" value="1"/>
</dbReference>
<reference evidence="8" key="2">
    <citation type="submission" date="2025-08" db="UniProtKB">
        <authorList>
            <consortium name="Ensembl"/>
        </authorList>
    </citation>
    <scope>IDENTIFICATION</scope>
</reference>
<dbReference type="SUPFAM" id="SSF57850">
    <property type="entry name" value="RING/U-box"/>
    <property type="match status" value="1"/>
</dbReference>
<evidence type="ECO:0000256" key="1">
    <source>
        <dbReference type="ARBA" id="ARBA00022723"/>
    </source>
</evidence>
<reference evidence="8 9" key="1">
    <citation type="submission" date="2020-05" db="EMBL/GenBank/DDBJ databases">
        <title>Electrophorus electricus (electric eel) genome, fEleEle1, primary haplotype.</title>
        <authorList>
            <person name="Myers G."/>
            <person name="Meyer A."/>
            <person name="Fedrigo O."/>
            <person name="Formenti G."/>
            <person name="Rhie A."/>
            <person name="Tracey A."/>
            <person name="Sims Y."/>
            <person name="Jarvis E.D."/>
        </authorList>
    </citation>
    <scope>NUCLEOTIDE SEQUENCE [LARGE SCALE GENOMIC DNA]</scope>
</reference>
<protein>
    <recommendedName>
        <fullName evidence="10">Zinc-binding protein A33-like</fullName>
    </recommendedName>
</protein>
<name>A0AAY5E9K4_ELEEL</name>
<evidence type="ECO:0000259" key="5">
    <source>
        <dbReference type="PROSITE" id="PS50089"/>
    </source>
</evidence>
<dbReference type="Pfam" id="PF00643">
    <property type="entry name" value="zf-B_box"/>
    <property type="match status" value="1"/>
</dbReference>
<evidence type="ECO:0000256" key="2">
    <source>
        <dbReference type="ARBA" id="ARBA00022771"/>
    </source>
</evidence>
<dbReference type="Proteomes" id="UP000314983">
    <property type="component" value="Chromosome 4"/>
</dbReference>
<keyword evidence="1" id="KW-0479">Metal-binding</keyword>
<dbReference type="SMART" id="SM00184">
    <property type="entry name" value="RING"/>
    <property type="match status" value="1"/>
</dbReference>
<accession>A0AAY5E9K4</accession>
<dbReference type="InterPro" id="IPR003877">
    <property type="entry name" value="SPRY_dom"/>
</dbReference>
<dbReference type="GeneTree" id="ENSGT00510000048454"/>
<dbReference type="Gene3D" id="3.30.160.60">
    <property type="entry name" value="Classic Zinc Finger"/>
    <property type="match status" value="1"/>
</dbReference>
<evidence type="ECO:0000259" key="7">
    <source>
        <dbReference type="PROSITE" id="PS50188"/>
    </source>
</evidence>
<dbReference type="InterPro" id="IPR013320">
    <property type="entry name" value="ConA-like_dom_sf"/>
</dbReference>
<feature type="domain" description="B30.2/SPRY" evidence="7">
    <location>
        <begin position="190"/>
        <end position="385"/>
    </location>
</feature>
<dbReference type="FunFam" id="2.60.120.920:FF:000004">
    <property type="entry name" value="Butyrophilin subfamily 1 member A1"/>
    <property type="match status" value="1"/>
</dbReference>
<dbReference type="InterPro" id="IPR043136">
    <property type="entry name" value="B30.2/SPRY_sf"/>
</dbReference>
<keyword evidence="3" id="KW-0862">Zinc</keyword>
<dbReference type="Pfam" id="PF13765">
    <property type="entry name" value="PRY"/>
    <property type="match status" value="1"/>
</dbReference>
<dbReference type="PROSITE" id="PS00518">
    <property type="entry name" value="ZF_RING_1"/>
    <property type="match status" value="1"/>
</dbReference>
<evidence type="ECO:0000256" key="4">
    <source>
        <dbReference type="PROSITE-ProRule" id="PRU00024"/>
    </source>
</evidence>
<evidence type="ECO:0008006" key="10">
    <source>
        <dbReference type="Google" id="ProtNLM"/>
    </source>
</evidence>
<dbReference type="InterPro" id="IPR006574">
    <property type="entry name" value="PRY"/>
</dbReference>
<dbReference type="Gene3D" id="2.60.120.920">
    <property type="match status" value="1"/>
</dbReference>
<dbReference type="AlphaFoldDB" id="A0AAY5E9K4"/>
<dbReference type="SMART" id="SM00589">
    <property type="entry name" value="PRY"/>
    <property type="match status" value="1"/>
</dbReference>
<dbReference type="PRINTS" id="PR01407">
    <property type="entry name" value="BUTYPHLNCDUF"/>
</dbReference>
<proteinExistence type="predicted"/>
<dbReference type="InterPro" id="IPR027370">
    <property type="entry name" value="Znf-RING_euk"/>
</dbReference>
<dbReference type="SUPFAM" id="SSF49899">
    <property type="entry name" value="Concanavalin A-like lectins/glucanases"/>
    <property type="match status" value="1"/>
</dbReference>
<dbReference type="Ensembl" id="ENSEEET00000063357.1">
    <property type="protein sequence ID" value="ENSEEEP00000053570.1"/>
    <property type="gene ID" value="ENSEEEG00000028312.1"/>
</dbReference>
<keyword evidence="2 4" id="KW-0863">Zinc-finger</keyword>
<dbReference type="SUPFAM" id="SSF57845">
    <property type="entry name" value="B-box zinc-binding domain"/>
    <property type="match status" value="1"/>
</dbReference>
<dbReference type="InterPro" id="IPR003879">
    <property type="entry name" value="Butyrophylin_SPRY"/>
</dbReference>
<dbReference type="PROSITE" id="PS50089">
    <property type="entry name" value="ZF_RING_2"/>
    <property type="match status" value="1"/>
</dbReference>
<feature type="domain" description="B box-type" evidence="6">
    <location>
        <begin position="85"/>
        <end position="126"/>
    </location>
</feature>